<name>I2H2V8_HENB6</name>
<dbReference type="GO" id="GO:0005096">
    <property type="term" value="F:GTPase activator activity"/>
    <property type="evidence" value="ECO:0007669"/>
    <property type="project" value="EnsemblFungi"/>
</dbReference>
<dbReference type="AlphaFoldDB" id="I2H2V8"/>
<dbReference type="STRING" id="1071380.I2H2V8"/>
<reference evidence="2 3" key="1">
    <citation type="journal article" date="2011" name="Proc. Natl. Acad. Sci. U.S.A.">
        <title>Evolutionary erosion of yeast sex chromosomes by mating-type switching accidents.</title>
        <authorList>
            <person name="Gordon J.L."/>
            <person name="Armisen D."/>
            <person name="Proux-Wera E."/>
            <person name="Oheigeartaigh S.S."/>
            <person name="Byrne K.P."/>
            <person name="Wolfe K.H."/>
        </authorList>
    </citation>
    <scope>NUCLEOTIDE SEQUENCE [LARGE SCALE GENOMIC DNA]</scope>
    <source>
        <strain evidence="3">ATCC 34711 / CBS 6284 / DSM 70876 / NBRC 10599 / NRRL Y-10934 / UCD 77-7</strain>
    </source>
</reference>
<dbReference type="Proteomes" id="UP000002866">
    <property type="component" value="Chromosome 4"/>
</dbReference>
<dbReference type="Pfam" id="PF11704">
    <property type="entry name" value="Folliculin"/>
    <property type="match status" value="1"/>
</dbReference>
<dbReference type="RefSeq" id="XP_004180229.1">
    <property type="nucleotide sequence ID" value="XM_004180181.1"/>
</dbReference>
<dbReference type="FunCoup" id="I2H2V8">
    <property type="interactions" value="13"/>
</dbReference>
<accession>I2H2V8</accession>
<dbReference type="OMA" id="THFCDKH"/>
<gene>
    <name evidence="2" type="primary">TBLA0D02030</name>
    <name evidence="2" type="ORF">TBLA_0D02030</name>
</gene>
<dbReference type="GO" id="GO:0071230">
    <property type="term" value="P:cellular response to amino acid stimulus"/>
    <property type="evidence" value="ECO:0007669"/>
    <property type="project" value="EnsemblFungi"/>
</dbReference>
<dbReference type="InterPro" id="IPR037520">
    <property type="entry name" value="Folliculin/SMCR8_longin"/>
</dbReference>
<dbReference type="GeneID" id="14495746"/>
<protein>
    <recommendedName>
        <fullName evidence="1">UDENN FLCN/SMCR8-type domain-containing protein</fullName>
    </recommendedName>
</protein>
<dbReference type="GO" id="GO:0005774">
    <property type="term" value="C:vacuolar membrane"/>
    <property type="evidence" value="ECO:0007669"/>
    <property type="project" value="EnsemblFungi"/>
</dbReference>
<evidence type="ECO:0000313" key="3">
    <source>
        <dbReference type="Proteomes" id="UP000002866"/>
    </source>
</evidence>
<feature type="domain" description="UDENN FLCN/SMCR8-type" evidence="1">
    <location>
        <begin position="55"/>
        <end position="251"/>
    </location>
</feature>
<dbReference type="GO" id="GO:1904263">
    <property type="term" value="P:positive regulation of TORC1 signaling"/>
    <property type="evidence" value="ECO:0007669"/>
    <property type="project" value="EnsemblFungi"/>
</dbReference>
<dbReference type="OrthoDB" id="5599713at2759"/>
<organism evidence="2 3">
    <name type="scientific">Henningerozyma blattae (strain ATCC 34711 / CBS 6284 / DSM 70876 / NBRC 10599 / NRRL Y-10934 / UCD 77-7)</name>
    <name type="common">Yeast</name>
    <name type="synonym">Tetrapisispora blattae</name>
    <dbReference type="NCBI Taxonomy" id="1071380"/>
    <lineage>
        <taxon>Eukaryota</taxon>
        <taxon>Fungi</taxon>
        <taxon>Dikarya</taxon>
        <taxon>Ascomycota</taxon>
        <taxon>Saccharomycotina</taxon>
        <taxon>Saccharomycetes</taxon>
        <taxon>Saccharomycetales</taxon>
        <taxon>Saccharomycetaceae</taxon>
        <taxon>Henningerozyma</taxon>
    </lineage>
</organism>
<dbReference type="PROSITE" id="PS51834">
    <property type="entry name" value="DENN_FLCN_SMCR8"/>
    <property type="match status" value="1"/>
</dbReference>
<evidence type="ECO:0000313" key="2">
    <source>
        <dbReference type="EMBL" id="CCH60710.1"/>
    </source>
</evidence>
<dbReference type="InterPro" id="IPR021713">
    <property type="entry name" value="Folliculin"/>
</dbReference>
<sequence>MDMFISLSHFCDKHGPRVLLVTQMNFNSSDNDPLLLPDYPLESYCDSCILHFPPVSTKQDIRSMRSVLTHHNHQISFVSTQYSSIRYQLLSSIIRKTFSEETMIYDMTPMIFQDDINKLNFVMGFKLHDENARGNERRYCLTFSIDSTDHLQSMQLLSANIDFIINGFQKMIGYIKQLRDVQLNTLAKQGQLDDNLTPIISTYLRGNKTKSSKNLTCLTNDKGIFVKLHKWNTFLLSSLYKKCHEKYERDE</sequence>
<keyword evidence="3" id="KW-1185">Reference proteome</keyword>
<dbReference type="EMBL" id="HE806319">
    <property type="protein sequence ID" value="CCH60710.1"/>
    <property type="molecule type" value="Genomic_DNA"/>
</dbReference>
<dbReference type="InterPro" id="IPR037521">
    <property type="entry name" value="FLCN/SMCR8_DENN"/>
</dbReference>
<dbReference type="PANTHER" id="PTHR31441">
    <property type="entry name" value="FOLLICULIN FAMILY MEMBER"/>
    <property type="match status" value="1"/>
</dbReference>
<dbReference type="GO" id="GO:0005829">
    <property type="term" value="C:cytosol"/>
    <property type="evidence" value="ECO:0007669"/>
    <property type="project" value="TreeGrafter"/>
</dbReference>
<evidence type="ECO:0000259" key="1">
    <source>
        <dbReference type="PROSITE" id="PS51834"/>
    </source>
</evidence>
<dbReference type="PANTHER" id="PTHR31441:SF2">
    <property type="entry name" value="FOLLICULIN"/>
    <property type="match status" value="1"/>
</dbReference>
<proteinExistence type="predicted"/>
<dbReference type="KEGG" id="tbl:TBLA_0D02030"/>
<dbReference type="eggNOG" id="KOG3715">
    <property type="taxonomic scope" value="Eukaryota"/>
</dbReference>
<dbReference type="InParanoid" id="I2H2V8"/>
<dbReference type="HOGENOM" id="CLU_035854_1_0_1"/>
<dbReference type="GO" id="GO:1990877">
    <property type="term" value="C:FNIP-folliculin RagC/D GAP"/>
    <property type="evidence" value="ECO:0007669"/>
    <property type="project" value="EnsemblFungi"/>
</dbReference>